<dbReference type="SUPFAM" id="SSF55545">
    <property type="entry name" value="beta-N-acetylhexosaminidase-like domain"/>
    <property type="match status" value="2"/>
</dbReference>
<dbReference type="Pfam" id="PF00728">
    <property type="entry name" value="Glyco_hydro_20"/>
    <property type="match status" value="1"/>
</dbReference>
<feature type="domain" description="F5/8 type C" evidence="9">
    <location>
        <begin position="2388"/>
        <end position="2539"/>
    </location>
</feature>
<feature type="domain" description="F5/8 type C" evidence="9">
    <location>
        <begin position="1487"/>
        <end position="1642"/>
    </location>
</feature>
<evidence type="ECO:0000259" key="9">
    <source>
        <dbReference type="PROSITE" id="PS50022"/>
    </source>
</evidence>
<dbReference type="PROSITE" id="PS52009">
    <property type="entry name" value="GH84"/>
    <property type="match status" value="1"/>
</dbReference>
<evidence type="ECO:0000256" key="4">
    <source>
        <dbReference type="ARBA" id="ARBA00023295"/>
    </source>
</evidence>
<dbReference type="Pfam" id="PF07555">
    <property type="entry name" value="NAGidase"/>
    <property type="match status" value="1"/>
</dbReference>
<keyword evidence="2" id="KW-0732">Signal</keyword>
<dbReference type="Pfam" id="PF00754">
    <property type="entry name" value="F5_F8_type_C"/>
    <property type="match status" value="4"/>
</dbReference>
<feature type="region of interest" description="Disordered" evidence="8">
    <location>
        <begin position="2552"/>
        <end position="2575"/>
    </location>
</feature>
<dbReference type="SUPFAM" id="SSF49785">
    <property type="entry name" value="Galactose-binding domain-like"/>
    <property type="match status" value="4"/>
</dbReference>
<dbReference type="EMBL" id="CP142433">
    <property type="protein sequence ID" value="XBC46515.1"/>
    <property type="molecule type" value="Genomic_DNA"/>
</dbReference>
<dbReference type="GO" id="GO:0005975">
    <property type="term" value="P:carbohydrate metabolic process"/>
    <property type="evidence" value="ECO:0007669"/>
    <property type="project" value="InterPro"/>
</dbReference>
<feature type="compositionally biased region" description="Acidic residues" evidence="8">
    <location>
        <begin position="120"/>
        <end position="130"/>
    </location>
</feature>
<dbReference type="Pfam" id="PF02838">
    <property type="entry name" value="Glyco_hydro_20b"/>
    <property type="match status" value="2"/>
</dbReference>
<dbReference type="GO" id="GO:0004563">
    <property type="term" value="F:beta-N-acetylhexosaminidase activity"/>
    <property type="evidence" value="ECO:0007669"/>
    <property type="project" value="InterPro"/>
</dbReference>
<dbReference type="InterPro" id="IPR015883">
    <property type="entry name" value="Glyco_hydro_20_cat"/>
</dbReference>
<dbReference type="PANTHER" id="PTHR43678">
    <property type="entry name" value="PUTATIVE (AFU_ORTHOLOGUE AFUA_2G00640)-RELATED"/>
    <property type="match status" value="1"/>
</dbReference>
<feature type="domain" description="GH84" evidence="10">
    <location>
        <begin position="335"/>
        <end position="616"/>
    </location>
</feature>
<dbReference type="PROSITE" id="PS50022">
    <property type="entry name" value="FA58C_3"/>
    <property type="match status" value="3"/>
</dbReference>
<evidence type="ECO:0000256" key="5">
    <source>
        <dbReference type="PIRSR" id="PIRSR625705-1"/>
    </source>
</evidence>
<comment type="similarity">
    <text evidence="6">Belongs to the glycosyl hydrolase 84 family.</text>
</comment>
<dbReference type="InterPro" id="IPR000421">
    <property type="entry name" value="FA58C"/>
</dbReference>
<comment type="similarity">
    <text evidence="1">Belongs to the glycosyl hydrolase 20 family.</text>
</comment>
<proteinExistence type="inferred from homology"/>
<dbReference type="InterPro" id="IPR015882">
    <property type="entry name" value="HEX_bac_N"/>
</dbReference>
<protein>
    <submittedName>
        <fullName evidence="11">Beta-N-acetylglucosaminidase domain-containing protein</fullName>
    </submittedName>
</protein>
<dbReference type="RefSeq" id="WP_347300779.1">
    <property type="nucleotide sequence ID" value="NZ_CP142433.1"/>
</dbReference>
<dbReference type="Gene3D" id="3.30.379.10">
    <property type="entry name" value="Chitobiase/beta-hexosaminidase domain 2-like"/>
    <property type="match status" value="2"/>
</dbReference>
<dbReference type="InterPro" id="IPR029018">
    <property type="entry name" value="Hex-like_dom2"/>
</dbReference>
<evidence type="ECO:0000256" key="7">
    <source>
        <dbReference type="SAM" id="Coils"/>
    </source>
</evidence>
<evidence type="ECO:0000256" key="2">
    <source>
        <dbReference type="ARBA" id="ARBA00022729"/>
    </source>
</evidence>
<feature type="compositionally biased region" description="Basic and acidic residues" evidence="8">
    <location>
        <begin position="101"/>
        <end position="119"/>
    </location>
</feature>
<dbReference type="InterPro" id="IPR011496">
    <property type="entry name" value="O-GlcNAcase_cat"/>
</dbReference>
<dbReference type="NCBIfam" id="TIGR01168">
    <property type="entry name" value="YSIRK_signal"/>
    <property type="match status" value="1"/>
</dbReference>
<gene>
    <name evidence="11" type="ORF">VUQ08_02540</name>
</gene>
<evidence type="ECO:0000256" key="6">
    <source>
        <dbReference type="PROSITE-ProRule" id="PRU01353"/>
    </source>
</evidence>
<evidence type="ECO:0000256" key="3">
    <source>
        <dbReference type="ARBA" id="ARBA00022801"/>
    </source>
</evidence>
<dbReference type="Gene3D" id="1.20.58.460">
    <property type="entry name" value="Hyaluronidase post-catalytic domain-like"/>
    <property type="match status" value="1"/>
</dbReference>
<dbReference type="InterPro" id="IPR002988">
    <property type="entry name" value="GA_module"/>
</dbReference>
<dbReference type="PANTHER" id="PTHR43678:SF1">
    <property type="entry name" value="BETA-N-ACETYLHEXOSAMINIDASE"/>
    <property type="match status" value="1"/>
</dbReference>
<keyword evidence="7" id="KW-0175">Coiled coil</keyword>
<dbReference type="SUPFAM" id="SSF140657">
    <property type="entry name" value="Hyaluronidase post-catalytic domain-like"/>
    <property type="match status" value="1"/>
</dbReference>
<dbReference type="Gene3D" id="3.20.20.80">
    <property type="entry name" value="Glycosidases"/>
    <property type="match status" value="2"/>
</dbReference>
<evidence type="ECO:0000313" key="11">
    <source>
        <dbReference type="EMBL" id="XBC46515.1"/>
    </source>
</evidence>
<name>A0AB74TTR0_9LACT</name>
<organism evidence="11">
    <name type="scientific">Dolosigranulum savutiense</name>
    <dbReference type="NCBI Taxonomy" id="3110288"/>
    <lineage>
        <taxon>Bacteria</taxon>
        <taxon>Bacillati</taxon>
        <taxon>Bacillota</taxon>
        <taxon>Bacilli</taxon>
        <taxon>Lactobacillales</taxon>
        <taxon>Carnobacteriaceae</taxon>
        <taxon>Dolosigranulum</taxon>
    </lineage>
</organism>
<dbReference type="Pfam" id="PF04650">
    <property type="entry name" value="YSIRK_signal"/>
    <property type="match status" value="1"/>
</dbReference>
<feature type="compositionally biased region" description="Basic and acidic residues" evidence="8">
    <location>
        <begin position="131"/>
        <end position="156"/>
    </location>
</feature>
<evidence type="ECO:0000256" key="1">
    <source>
        <dbReference type="ARBA" id="ARBA00006285"/>
    </source>
</evidence>
<dbReference type="PRINTS" id="PR00738">
    <property type="entry name" value="GLHYDRLASE20"/>
</dbReference>
<dbReference type="SUPFAM" id="SSF51445">
    <property type="entry name" value="(Trans)glycosidases"/>
    <property type="match status" value="2"/>
</dbReference>
<accession>A0AB74TTR0</accession>
<reference evidence="11" key="1">
    <citation type="submission" date="2023-12" db="EMBL/GenBank/DDBJ databases">
        <title>Dolosigranulum savutii sp. nov. isolated from human upper respiratory samples collected in Botswana.</title>
        <authorList>
            <person name="Kelly M.S."/>
        </authorList>
    </citation>
    <scope>NUCLEOTIDE SEQUENCE</scope>
    <source>
        <strain evidence="11">MSK433</strain>
    </source>
</reference>
<evidence type="ECO:0000259" key="10">
    <source>
        <dbReference type="PROSITE" id="PS52009"/>
    </source>
</evidence>
<dbReference type="InterPro" id="IPR005877">
    <property type="entry name" value="YSIRK_signal_dom"/>
</dbReference>
<feature type="region of interest" description="Disordered" evidence="8">
    <location>
        <begin position="65"/>
        <end position="156"/>
    </location>
</feature>
<dbReference type="CDD" id="cd06564">
    <property type="entry name" value="GH20_DspB_LnbB-like"/>
    <property type="match status" value="1"/>
</dbReference>
<feature type="domain" description="F5/8 type C" evidence="9">
    <location>
        <begin position="1185"/>
        <end position="1349"/>
    </location>
</feature>
<dbReference type="InterPro" id="IPR025705">
    <property type="entry name" value="Beta_hexosaminidase_sua/sub"/>
</dbReference>
<dbReference type="Gene3D" id="2.60.120.260">
    <property type="entry name" value="Galactose-binding domain-like"/>
    <property type="match status" value="5"/>
</dbReference>
<dbReference type="InterPro" id="IPR017853">
    <property type="entry name" value="GH"/>
</dbReference>
<feature type="coiled-coil region" evidence="7">
    <location>
        <begin position="2604"/>
        <end position="2635"/>
    </location>
</feature>
<sequence length="2887" mass="327108">MDKNTRSYRYHMMQQQKRYSLKKLSVGLASVATGTVLFINPGSSISAEELVDGEVSSYEIDQFESAGDTEVVAEEQKADDKSVPKNHSNNEVNVEESTDVEMLREEMIENEDNDNKTENYENEEIESEESNMEKEEQDPAKLEEHATEQETNKESEELAPLIEADSFTADNPATREAIEEALNNDHYLSQQYTIAPSPRDLRYLEGASSLRGTVNIVASDDFDKYTLHRLREILQVNQISYQTSQQYEEGAFNILLGVRDKESEAKEHQQDLIQDEQLYDRIDGHSIVIKDNTLSIVGNSTDAVFYGLTTVKHLLNQVEVPVLRNMVIEDYADMAQRGYIEGYYGNPWSVQDRIELMKYGGDLKLNQYLFAPKDDEYHNRNWRTLYPDDKLADIKKMAEVGNRTKNLFVWTLHPFMHDAIRFDTDEHYNHDLDIVKQKFTQLMDNGVRKFGILADDARAQQPEDYVKIMKDLTTWLNSKKSEYSGLSEEMIFVPQAYGGKGTERELRHLNNHLPTTTDIGVTGGRVWGEASQSFLELYKQNVTKNGENNYRPPYMWINWPVTDNAKKHLILGGGENFLHPGVDPDLIEGIMLNPMQQSEASKIAIFSGAEYTWNIWDSVEDAQAINDLAFHFADHGTFESTEASNAFKELGKHMINQNMDRRVVALQESVDLAPKLQSFMEKLKNKESSIKEEAEQLQEEFELIRKSAEKYIENPGNKRMKDQIIYWLRNAIDISKAANEFLNAFIAIEENSSTVFDHYIQGVQDYEKSKTHEFWYVDHYERAELGVQHIRPFILESISILSDHVNRLISPVELPTFISNRQNPKGDIYSILSGELSTHLIYDSPNKIEVGDYIGVEYENPIQLTEVHFAMGQNNNLNDTFSEADIEYRDQSGQWHKIKTDYVGNEANISLAELDLTVTGIRLVATKEKERTWLGIRGISVNKPFIQNEGNNRELIVSENLSVRQGKLSHIIDNKDDTVAMLARGPYEGDNRDQTPADAYLMYDLGKLTDVSKIRFLQDSGTDKITSGRITYVDENNEWHDLATVDGRSEIVIEQNIKARYIAVVNHEQTNYWWRVYDFSVTTPSLSDYGYTNKDEIDTLRVETNDEMSELTIPEQLTLKPGEYIGMKLDRIREISKIDANNINDNLLIEYANNEVEWQPLNELTDGATARYIRVINQSDSNQIVTATSLKVVTKEVKSPALVETSFDESPKEGTELALFDNQFNTETVFRSGQKEGDYVLYDLGTDREIKSIRGYVQDGTSSYLRDGKIQISADGQEWTDVVTIGDGEPNEQKNDSLTDGYIHDSQNPGNRYIEGVLDTPKTARYVRILVTADYPHEYLSFNKLVFNNGEYWSPVNNPTISSEVPEKEGHLPSYIDDAQVLTSYRPDADQGEFIYRLSESTKQHKITTITNSTSGVKLSVSARVSRNEDGSDSEWTELGEITESKQTFVLEDITHLFELKFKYNNGAPTVYEIITESVKEDTENDTTLESFPTEGNVLLGAEAAATNEEANTAHTADKAIDGNGKTRWATDRDIENPSLTLTLKQLSKIQTIEIDWDKRNGESNIDEWELLYATESADNTATGVMEWQVAHHREGNPTLSEQIVLEQAITAKYLKLNILDYSAGSLGWRNVGISEIRALPNVPKHSSLDQIEALTLNADETEVLLPQTDGQLRIKGSNKPGVIDQNGRVYKPLTNQEIKLMLEENLDGKIMTKEITVQVKGQYEDEGIGESPKINPVVQQWHGIEGTTSITQHTTLVAEDDIFQDVVEIYQKDLQARGLNLAQGSLTDNSHISFQKVLDKGYGKEGYGITIENGKIMIEAADRIGALYATRTLLQMGETDLQNGYIRDFPSNEHRGFMIDTGRKFIPYERIMDILETMAYYKLNDLQLHLNDNYIFLKEHLKGKEGLSTQEQRDYVLNNAVSGFRLESSFQSEDGKYNLTSDQHYTNEQMQSIIKRGAELGINVVPEIDTPGHALSFTRVRPDLIYQGRLTGNHHDVERVAMLDLSDEKYEETFNFVTSVYDELLDGPLKGIKTIHVGTDEYYGDNEAYRRYANDLLNYIKSKGITPRIWGSLSSKTGQTPVDFNDVEVSIWSLGWQKPDEALQMGAKIINITDRPTYSVPSGDGSMGAYADFSDYVTQYNQWIPSDFRTGRGPKLNESNPNILGGAFAIWNDNIDLHDTGMTSYDIFTRFFKTLPVVAERTWGSDRAPAKYQDRTELPAERQYAPQTNPTHRVKDEQLFTLSSKTIDKFDHTNVENTNYLHFEKDSQVNTNLQVGPGYTLTVDVMLTEEGNTQVLATDGTNTIYLADNEGKVAYDFEQYHVQFDTELPRNKPVRLQFVTNVQETILYVDGVKQALLPQENHPKFAHNTLVMPLEKIGGFSGVLSRVELTKGAMENPAIVKDAIESVETNSQELNGTATEGPIELAFDKDKQTIWHSKWGEKEKNYTVNIALKEKTNLTGLAYTPRQDKSNNGNILTYEVYVEKDNELVKVAEGNWENSKSVKYAKFENTIETTKVQLKVLKGEQGFASAAAIQLLQDIEIAPIFEEEIVAPEKSDKPGDPSDSESSSSEGLITQKEEVATQIGKLSALRVADINKFIVAIALADTVEEINEILQRAIELNDQLQEDIEERNKTDKGEGVVQPEKPKFEGGVNGIGLVNEKLEFPSEEIERLLQVERDNASRYIATLPNVDNSRAKEFQAMIQESKDTLAIEEVIEEAEKLNTELGQLSLEQPTESEGTPKDQSDTVEANFAFTNDDGSVHRGSLGEFSSLEQAERRIRQYANELGYTLQSFRLDNGTFLADIDADFSQPLPASEQPEAQPIRDVEANFEFTLENGSVHRGSLGEFTSLEQAERRIRHFANEQGYTLHNFRIEDGKFLASVKEMNK</sequence>
<keyword evidence="3 6" id="KW-0378">Hydrolase</keyword>
<dbReference type="InterPro" id="IPR052764">
    <property type="entry name" value="GH20_Enzymes"/>
</dbReference>
<feature type="active site" description="Proton donor" evidence="5">
    <location>
        <position position="2042"/>
    </location>
</feature>
<feature type="compositionally biased region" description="Basic and acidic residues" evidence="8">
    <location>
        <begin position="74"/>
        <end position="83"/>
    </location>
</feature>
<dbReference type="InterPro" id="IPR008979">
    <property type="entry name" value="Galactose-bd-like_sf"/>
</dbReference>
<feature type="active site" description="Proton donor" evidence="6">
    <location>
        <position position="456"/>
    </location>
</feature>
<dbReference type="Pfam" id="PF01468">
    <property type="entry name" value="GA"/>
    <property type="match status" value="2"/>
</dbReference>
<feature type="coiled-coil region" evidence="7">
    <location>
        <begin position="676"/>
        <end position="714"/>
    </location>
</feature>
<keyword evidence="4 6" id="KW-0326">Glycosidase</keyword>
<evidence type="ECO:0000256" key="8">
    <source>
        <dbReference type="SAM" id="MobiDB-lite"/>
    </source>
</evidence>
<feature type="compositionally biased region" description="Basic and acidic residues" evidence="8">
    <location>
        <begin position="2552"/>
        <end position="2561"/>
    </location>
</feature>